<evidence type="ECO:0000256" key="3">
    <source>
        <dbReference type="ARBA" id="ARBA00022475"/>
    </source>
</evidence>
<dbReference type="SUPFAM" id="SSF161098">
    <property type="entry name" value="MetI-like"/>
    <property type="match status" value="1"/>
</dbReference>
<dbReference type="Gene3D" id="1.10.3720.10">
    <property type="entry name" value="MetI-like"/>
    <property type="match status" value="1"/>
</dbReference>
<dbReference type="Pfam" id="PF19300">
    <property type="entry name" value="BPD_transp_1_N"/>
    <property type="match status" value="1"/>
</dbReference>
<feature type="domain" description="ABC transmembrane type-1" evidence="8">
    <location>
        <begin position="96"/>
        <end position="311"/>
    </location>
</feature>
<feature type="transmembrane region" description="Helical" evidence="7">
    <location>
        <begin position="242"/>
        <end position="270"/>
    </location>
</feature>
<evidence type="ECO:0000259" key="8">
    <source>
        <dbReference type="PROSITE" id="PS50928"/>
    </source>
</evidence>
<feature type="transmembrane region" description="Helical" evidence="7">
    <location>
        <begin position="178"/>
        <end position="200"/>
    </location>
</feature>
<dbReference type="InterPro" id="IPR000515">
    <property type="entry name" value="MetI-like"/>
</dbReference>
<accession>A0A3E3K360</accession>
<keyword evidence="10" id="KW-1185">Reference proteome</keyword>
<keyword evidence="2 7" id="KW-0813">Transport</keyword>
<feature type="transmembrane region" description="Helical" evidence="7">
    <location>
        <begin position="146"/>
        <end position="166"/>
    </location>
</feature>
<keyword evidence="6 7" id="KW-0472">Membrane</keyword>
<sequence length="321" mass="35593">MKRYVVRRICTGILTVLIAFALNFALMKMAPGDPITTLMGKDNDSPEMRQALEEKYGLNEPIPVQFTSYLKTALQGDLGNSMIYNRPVSEMISERVGATVLLGLTAAILAALIGTIMGICAARREGRIFDVVSSGTSYVFNSMPNFWLGLMLILVFSSGLGLLPSYGMTDTRASYTGIMYYMDIAKHMVLPVATLTLVLIPQYFRIAKSSVLQVTNEDFVTTLRAVGMSEKKIFNKYIFKNAILPTVTIFGISMAYLITGVTLIEIVFAWPGMGRLVMTAINQRDYPTLMGIYLIMSVSIAVVMLVVDIIYAMLDPRIRYE</sequence>
<dbReference type="PROSITE" id="PS50928">
    <property type="entry name" value="ABC_TM1"/>
    <property type="match status" value="1"/>
</dbReference>
<keyword evidence="3" id="KW-1003">Cell membrane</keyword>
<proteinExistence type="inferred from homology"/>
<dbReference type="PANTHER" id="PTHR43163:SF6">
    <property type="entry name" value="DIPEPTIDE TRANSPORT SYSTEM PERMEASE PROTEIN DPPB-RELATED"/>
    <property type="match status" value="1"/>
</dbReference>
<evidence type="ECO:0000256" key="1">
    <source>
        <dbReference type="ARBA" id="ARBA00004651"/>
    </source>
</evidence>
<evidence type="ECO:0000313" key="9">
    <source>
        <dbReference type="EMBL" id="RGE88001.1"/>
    </source>
</evidence>
<name>A0A3E3K360_9FIRM</name>
<evidence type="ECO:0000256" key="7">
    <source>
        <dbReference type="RuleBase" id="RU363032"/>
    </source>
</evidence>
<evidence type="ECO:0000256" key="4">
    <source>
        <dbReference type="ARBA" id="ARBA00022692"/>
    </source>
</evidence>
<evidence type="ECO:0000256" key="2">
    <source>
        <dbReference type="ARBA" id="ARBA00022448"/>
    </source>
</evidence>
<organism evidence="9 10">
    <name type="scientific">Sellimonas intestinalis</name>
    <dbReference type="NCBI Taxonomy" id="1653434"/>
    <lineage>
        <taxon>Bacteria</taxon>
        <taxon>Bacillati</taxon>
        <taxon>Bacillota</taxon>
        <taxon>Clostridia</taxon>
        <taxon>Lachnospirales</taxon>
        <taxon>Lachnospiraceae</taxon>
        <taxon>Sellimonas</taxon>
    </lineage>
</organism>
<keyword evidence="5 7" id="KW-1133">Transmembrane helix</keyword>
<feature type="transmembrane region" description="Helical" evidence="7">
    <location>
        <begin position="96"/>
        <end position="119"/>
    </location>
</feature>
<dbReference type="EMBL" id="QVLX01000003">
    <property type="protein sequence ID" value="RGE88001.1"/>
    <property type="molecule type" value="Genomic_DNA"/>
</dbReference>
<dbReference type="PANTHER" id="PTHR43163">
    <property type="entry name" value="DIPEPTIDE TRANSPORT SYSTEM PERMEASE PROTEIN DPPB-RELATED"/>
    <property type="match status" value="1"/>
</dbReference>
<dbReference type="GeneID" id="97191540"/>
<protein>
    <submittedName>
        <fullName evidence="9">ABC transporter permease</fullName>
    </submittedName>
</protein>
<dbReference type="AlphaFoldDB" id="A0A3E3K360"/>
<evidence type="ECO:0000313" key="10">
    <source>
        <dbReference type="Proteomes" id="UP000261080"/>
    </source>
</evidence>
<comment type="subcellular location">
    <subcellularLocation>
        <location evidence="1 7">Cell membrane</location>
        <topology evidence="1 7">Multi-pass membrane protein</topology>
    </subcellularLocation>
</comment>
<evidence type="ECO:0000256" key="5">
    <source>
        <dbReference type="ARBA" id="ARBA00022989"/>
    </source>
</evidence>
<comment type="caution">
    <text evidence="9">The sequence shown here is derived from an EMBL/GenBank/DDBJ whole genome shotgun (WGS) entry which is preliminary data.</text>
</comment>
<dbReference type="RefSeq" id="WP_048620543.1">
    <property type="nucleotide sequence ID" value="NZ_BAABYU010000001.1"/>
</dbReference>
<dbReference type="InterPro" id="IPR045621">
    <property type="entry name" value="BPD_transp_1_N"/>
</dbReference>
<evidence type="ECO:0000256" key="6">
    <source>
        <dbReference type="ARBA" id="ARBA00023136"/>
    </source>
</evidence>
<dbReference type="CDD" id="cd06261">
    <property type="entry name" value="TM_PBP2"/>
    <property type="match status" value="1"/>
</dbReference>
<gene>
    <name evidence="9" type="ORF">DW016_07825</name>
</gene>
<dbReference type="InterPro" id="IPR035906">
    <property type="entry name" value="MetI-like_sf"/>
</dbReference>
<dbReference type="GO" id="GO:0005886">
    <property type="term" value="C:plasma membrane"/>
    <property type="evidence" value="ECO:0007669"/>
    <property type="project" value="UniProtKB-SubCell"/>
</dbReference>
<dbReference type="Pfam" id="PF00528">
    <property type="entry name" value="BPD_transp_1"/>
    <property type="match status" value="1"/>
</dbReference>
<dbReference type="OrthoDB" id="9769919at2"/>
<reference evidence="9 10" key="1">
    <citation type="submission" date="2018-08" db="EMBL/GenBank/DDBJ databases">
        <title>A genome reference for cultivated species of the human gut microbiota.</title>
        <authorList>
            <person name="Zou Y."/>
            <person name="Xue W."/>
            <person name="Luo G."/>
        </authorList>
    </citation>
    <scope>NUCLEOTIDE SEQUENCE [LARGE SCALE GENOMIC DNA]</scope>
    <source>
        <strain evidence="9 10">AF37-2AT</strain>
    </source>
</reference>
<dbReference type="GO" id="GO:0055085">
    <property type="term" value="P:transmembrane transport"/>
    <property type="evidence" value="ECO:0007669"/>
    <property type="project" value="InterPro"/>
</dbReference>
<comment type="similarity">
    <text evidence="7">Belongs to the binding-protein-dependent transport system permease family.</text>
</comment>
<feature type="transmembrane region" description="Helical" evidence="7">
    <location>
        <begin position="290"/>
        <end position="314"/>
    </location>
</feature>
<dbReference type="Proteomes" id="UP000261080">
    <property type="component" value="Unassembled WGS sequence"/>
</dbReference>
<keyword evidence="4 7" id="KW-0812">Transmembrane</keyword>